<protein>
    <submittedName>
        <fullName evidence="1">Uncharacterized protein</fullName>
    </submittedName>
</protein>
<dbReference type="EMBL" id="VSSQ01122612">
    <property type="protein sequence ID" value="MPN54412.1"/>
    <property type="molecule type" value="Genomic_DNA"/>
</dbReference>
<comment type="caution">
    <text evidence="1">The sequence shown here is derived from an EMBL/GenBank/DDBJ whole genome shotgun (WGS) entry which is preliminary data.</text>
</comment>
<evidence type="ECO:0000313" key="1">
    <source>
        <dbReference type="EMBL" id="MPN54412.1"/>
    </source>
</evidence>
<sequence length="48" mass="5460">MIAPKEFFFMSLLGRLNPVNAVKIFIIINTNKNKYKAISKYLLADNGV</sequence>
<reference evidence="1" key="1">
    <citation type="submission" date="2019-08" db="EMBL/GenBank/DDBJ databases">
        <authorList>
            <person name="Kucharzyk K."/>
            <person name="Murdoch R.W."/>
            <person name="Higgins S."/>
            <person name="Loffler F."/>
        </authorList>
    </citation>
    <scope>NUCLEOTIDE SEQUENCE</scope>
</reference>
<organism evidence="1">
    <name type="scientific">bioreactor metagenome</name>
    <dbReference type="NCBI Taxonomy" id="1076179"/>
    <lineage>
        <taxon>unclassified sequences</taxon>
        <taxon>metagenomes</taxon>
        <taxon>ecological metagenomes</taxon>
    </lineage>
</organism>
<dbReference type="AlphaFoldDB" id="A0A645IU94"/>
<name>A0A645IU94_9ZZZZ</name>
<gene>
    <name evidence="1" type="ORF">SDC9_202082</name>
</gene>
<accession>A0A645IU94</accession>
<proteinExistence type="predicted"/>